<name>A0A1H3G2R2_9BACI</name>
<dbReference type="CDD" id="cd02035">
    <property type="entry name" value="ArsA"/>
    <property type="match status" value="1"/>
</dbReference>
<dbReference type="PANTHER" id="PTHR10803:SF3">
    <property type="entry name" value="ATPASE GET3"/>
    <property type="match status" value="1"/>
</dbReference>
<accession>A0A1H3G2R2</accession>
<dbReference type="EMBL" id="FNPI01000001">
    <property type="protein sequence ID" value="SDX97541.1"/>
    <property type="molecule type" value="Genomic_DNA"/>
</dbReference>
<dbReference type="STRING" id="1503961.SAMN05421736_10152"/>
<comment type="similarity">
    <text evidence="1">Belongs to the arsA ATPase family.</text>
</comment>
<reference evidence="4" key="1">
    <citation type="submission" date="2016-10" db="EMBL/GenBank/DDBJ databases">
        <authorList>
            <person name="Varghese N."/>
            <person name="Submissions S."/>
        </authorList>
    </citation>
    <scope>NUCLEOTIDE SEQUENCE [LARGE SCALE GENOMIC DNA]</scope>
    <source>
        <strain evidence="4">SP</strain>
    </source>
</reference>
<dbReference type="Gene3D" id="3.40.50.300">
    <property type="entry name" value="P-loop containing nucleotide triphosphate hydrolases"/>
    <property type="match status" value="1"/>
</dbReference>
<dbReference type="InterPro" id="IPR025723">
    <property type="entry name" value="ArsA/GET3_ATPase-like"/>
</dbReference>
<evidence type="ECO:0000256" key="1">
    <source>
        <dbReference type="ARBA" id="ARBA00011040"/>
    </source>
</evidence>
<dbReference type="NCBIfam" id="TIGR00345">
    <property type="entry name" value="GET3_arsA_TRC40"/>
    <property type="match status" value="1"/>
</dbReference>
<evidence type="ECO:0000313" key="4">
    <source>
        <dbReference type="Proteomes" id="UP000198935"/>
    </source>
</evidence>
<organism evidence="3 4">
    <name type="scientific">Evansella caseinilytica</name>
    <dbReference type="NCBI Taxonomy" id="1503961"/>
    <lineage>
        <taxon>Bacteria</taxon>
        <taxon>Bacillati</taxon>
        <taxon>Bacillota</taxon>
        <taxon>Bacilli</taxon>
        <taxon>Bacillales</taxon>
        <taxon>Bacillaceae</taxon>
        <taxon>Evansella</taxon>
    </lineage>
</organism>
<protein>
    <submittedName>
        <fullName evidence="3">Arsenite-transporting ATPase</fullName>
    </submittedName>
</protein>
<dbReference type="GO" id="GO:0005524">
    <property type="term" value="F:ATP binding"/>
    <property type="evidence" value="ECO:0007669"/>
    <property type="project" value="InterPro"/>
</dbReference>
<dbReference type="AlphaFoldDB" id="A0A1H3G2R2"/>
<sequence>MVKNLKLLNKKIIFVGGKGGVGKSTTASSLALAASKLNKKVLLISTDPAHNLSDLFQAKLRNEPIQVANRLSVMEINPEKENERYIAQVKKNLEGQVKATMIQEVHRLIDMAKTSPGADEAALFDRLTTIVLEELERFDLIIFDTAPTGHTLRLVSLPEIMGIWLDGMLDRRRKTNEQHHQLLNDGEPVEDPIYQTLQKRRENFRLVREIMLEPAVTGFLFVVNPERLPIEEADRGVTALKQHAIPVLGIVVNKVLPDKVDGDFFQKRKEQQKVYLSDIERRFEAIPSLRISLLEEDVSDITHLKAIANVWRKYL</sequence>
<dbReference type="SUPFAM" id="SSF52540">
    <property type="entry name" value="P-loop containing nucleoside triphosphate hydrolases"/>
    <property type="match status" value="1"/>
</dbReference>
<dbReference type="PANTHER" id="PTHR10803">
    <property type="entry name" value="ARSENICAL PUMP-DRIVING ATPASE ARSENITE-TRANSLOCATING ATPASE"/>
    <property type="match status" value="1"/>
</dbReference>
<dbReference type="GO" id="GO:0016887">
    <property type="term" value="F:ATP hydrolysis activity"/>
    <property type="evidence" value="ECO:0007669"/>
    <property type="project" value="InterPro"/>
</dbReference>
<dbReference type="OrthoDB" id="9780677at2"/>
<keyword evidence="4" id="KW-1185">Reference proteome</keyword>
<dbReference type="Proteomes" id="UP000198935">
    <property type="component" value="Unassembled WGS sequence"/>
</dbReference>
<dbReference type="Pfam" id="PF02374">
    <property type="entry name" value="ArsA_ATPase"/>
    <property type="match status" value="1"/>
</dbReference>
<gene>
    <name evidence="3" type="ORF">SAMN05421736_10152</name>
</gene>
<proteinExistence type="inferred from homology"/>
<feature type="domain" description="AAA+ ATPase" evidence="2">
    <location>
        <begin position="9"/>
        <end position="249"/>
    </location>
</feature>
<evidence type="ECO:0000259" key="2">
    <source>
        <dbReference type="SMART" id="SM00382"/>
    </source>
</evidence>
<dbReference type="InterPro" id="IPR016300">
    <property type="entry name" value="ATPase_ArsA/GET3"/>
</dbReference>
<dbReference type="SMART" id="SM00382">
    <property type="entry name" value="AAA"/>
    <property type="match status" value="1"/>
</dbReference>
<dbReference type="InterPro" id="IPR003593">
    <property type="entry name" value="AAA+_ATPase"/>
</dbReference>
<dbReference type="InterPro" id="IPR027417">
    <property type="entry name" value="P-loop_NTPase"/>
</dbReference>
<evidence type="ECO:0000313" key="3">
    <source>
        <dbReference type="EMBL" id="SDX97541.1"/>
    </source>
</evidence>